<accession>A0A7V5PNL9</accession>
<sequence length="209" mass="25150">MAPGLIRKRLTEKNGVTMSEEIKKEQQIQSIIHNTFKTAEVQIQRPGRMIVRLRSDLLPPFVSYLKNYLDFIHLVMISCVDWIEDNQFELVYHLWSYERRVHVMVKVRLDRKNPVMQTLIPFWRQAETYEREIHEMYGVHFEGHPNLGDLILEDWDGLPPMRRDFDTRKFVSETFEWRKGREDKQDVRQTIAKQYGEKIPQFINGKDEE</sequence>
<reference evidence="3" key="1">
    <citation type="journal article" date="2020" name="mSystems">
        <title>Genome- and Community-Level Interaction Insights into Carbon Utilization and Element Cycling Functions of Hydrothermarchaeota in Hydrothermal Sediment.</title>
        <authorList>
            <person name="Zhou Z."/>
            <person name="Liu Y."/>
            <person name="Xu W."/>
            <person name="Pan J."/>
            <person name="Luo Z.H."/>
            <person name="Li M."/>
        </authorList>
    </citation>
    <scope>NUCLEOTIDE SEQUENCE [LARGE SCALE GENOMIC DNA]</scope>
    <source>
        <strain evidence="3">HyVt-527</strain>
    </source>
</reference>
<dbReference type="InterPro" id="IPR037232">
    <property type="entry name" value="NADH_quin_OxRdtase_su_C/D-like"/>
</dbReference>
<dbReference type="Pfam" id="PF00329">
    <property type="entry name" value="Complex1_30kDa"/>
    <property type="match status" value="1"/>
</dbReference>
<dbReference type="PANTHER" id="PTHR10884">
    <property type="entry name" value="NADH DEHYDROGENASE UBIQUINONE IRON-SULFUR PROTEIN 3"/>
    <property type="match status" value="1"/>
</dbReference>
<dbReference type="Proteomes" id="UP000886124">
    <property type="component" value="Unassembled WGS sequence"/>
</dbReference>
<gene>
    <name evidence="3" type="ORF">ENJ89_02550</name>
</gene>
<dbReference type="PANTHER" id="PTHR10884:SF14">
    <property type="entry name" value="NADH DEHYDROGENASE [UBIQUINONE] IRON-SULFUR PROTEIN 3, MITOCHONDRIAL"/>
    <property type="match status" value="1"/>
</dbReference>
<dbReference type="SUPFAM" id="SSF143243">
    <property type="entry name" value="Nqo5-like"/>
    <property type="match status" value="1"/>
</dbReference>
<dbReference type="EMBL" id="DROD01000183">
    <property type="protein sequence ID" value="HHJ52052.1"/>
    <property type="molecule type" value="Genomic_DNA"/>
</dbReference>
<organism evidence="3">
    <name type="scientific">Caldithrix abyssi</name>
    <dbReference type="NCBI Taxonomy" id="187145"/>
    <lineage>
        <taxon>Bacteria</taxon>
        <taxon>Pseudomonadati</taxon>
        <taxon>Calditrichota</taxon>
        <taxon>Calditrichia</taxon>
        <taxon>Calditrichales</taxon>
        <taxon>Calditrichaceae</taxon>
        <taxon>Caldithrix</taxon>
    </lineage>
</organism>
<dbReference type="InterPro" id="IPR001268">
    <property type="entry name" value="NADH_UbQ_OxRdtase_30kDa_su"/>
</dbReference>
<evidence type="ECO:0000259" key="2">
    <source>
        <dbReference type="Pfam" id="PF00329"/>
    </source>
</evidence>
<protein>
    <submittedName>
        <fullName evidence="3">NADH-quinone oxidoreductase subunit C</fullName>
    </submittedName>
</protein>
<evidence type="ECO:0000313" key="3">
    <source>
        <dbReference type="EMBL" id="HHJ52052.1"/>
    </source>
</evidence>
<comment type="similarity">
    <text evidence="1">Belongs to the complex I 30 kDa subunit family.</text>
</comment>
<name>A0A7V5PNL9_CALAY</name>
<comment type="caution">
    <text evidence="3">The sequence shown here is derived from an EMBL/GenBank/DDBJ whole genome shotgun (WGS) entry which is preliminary data.</text>
</comment>
<feature type="domain" description="NADH:ubiquinone oxidoreductase 30kDa subunit" evidence="2">
    <location>
        <begin position="53"/>
        <end position="170"/>
    </location>
</feature>
<dbReference type="AlphaFoldDB" id="A0A7V5PNL9"/>
<proteinExistence type="inferred from homology"/>
<dbReference type="GO" id="GO:0008137">
    <property type="term" value="F:NADH dehydrogenase (ubiquinone) activity"/>
    <property type="evidence" value="ECO:0007669"/>
    <property type="project" value="InterPro"/>
</dbReference>
<evidence type="ECO:0000256" key="1">
    <source>
        <dbReference type="ARBA" id="ARBA00007569"/>
    </source>
</evidence>
<dbReference type="Gene3D" id="3.30.460.80">
    <property type="entry name" value="NADH:ubiquinone oxidoreductase, 30kDa subunit"/>
    <property type="match status" value="1"/>
</dbReference>